<dbReference type="SUPFAM" id="SSF52540">
    <property type="entry name" value="P-loop containing nucleoside triphosphate hydrolases"/>
    <property type="match status" value="1"/>
</dbReference>
<feature type="compositionally biased region" description="Basic and acidic residues" evidence="1">
    <location>
        <begin position="61"/>
        <end position="77"/>
    </location>
</feature>
<comment type="caution">
    <text evidence="3">The sequence shown here is derived from an EMBL/GenBank/DDBJ whole genome shotgun (WGS) entry which is preliminary data.</text>
</comment>
<dbReference type="GO" id="GO:0004386">
    <property type="term" value="F:helicase activity"/>
    <property type="evidence" value="ECO:0007669"/>
    <property type="project" value="UniProtKB-KW"/>
</dbReference>
<name>A0A4U3MA21_9ACTN</name>
<dbReference type="CDD" id="cd18785">
    <property type="entry name" value="SF2_C"/>
    <property type="match status" value="1"/>
</dbReference>
<dbReference type="Gene3D" id="3.40.50.300">
    <property type="entry name" value="P-loop containing nucleotide triphosphate hydrolases"/>
    <property type="match status" value="2"/>
</dbReference>
<gene>
    <name evidence="3" type="ORF">FDA94_24535</name>
</gene>
<evidence type="ECO:0000313" key="3">
    <source>
        <dbReference type="EMBL" id="TKK85801.1"/>
    </source>
</evidence>
<evidence type="ECO:0000259" key="2">
    <source>
        <dbReference type="PROSITE" id="PS51194"/>
    </source>
</evidence>
<keyword evidence="3" id="KW-0347">Helicase</keyword>
<dbReference type="PROSITE" id="PS51194">
    <property type="entry name" value="HELICASE_CTER"/>
    <property type="match status" value="1"/>
</dbReference>
<dbReference type="AlphaFoldDB" id="A0A4U3MA21"/>
<dbReference type="Proteomes" id="UP000308705">
    <property type="component" value="Unassembled WGS sequence"/>
</dbReference>
<keyword evidence="4" id="KW-1185">Reference proteome</keyword>
<keyword evidence="3" id="KW-0067">ATP-binding</keyword>
<feature type="domain" description="Helicase C-terminal" evidence="2">
    <location>
        <begin position="774"/>
        <end position="939"/>
    </location>
</feature>
<dbReference type="RefSeq" id="WP_137249421.1">
    <property type="nucleotide sequence ID" value="NZ_SZQA01000025.1"/>
</dbReference>
<organism evidence="3 4">
    <name type="scientific">Herbidospora galbida</name>
    <dbReference type="NCBI Taxonomy" id="2575442"/>
    <lineage>
        <taxon>Bacteria</taxon>
        <taxon>Bacillati</taxon>
        <taxon>Actinomycetota</taxon>
        <taxon>Actinomycetes</taxon>
        <taxon>Streptosporangiales</taxon>
        <taxon>Streptosporangiaceae</taxon>
        <taxon>Herbidospora</taxon>
    </lineage>
</organism>
<dbReference type="InterPro" id="IPR027417">
    <property type="entry name" value="P-loop_NTPase"/>
</dbReference>
<dbReference type="InterPro" id="IPR001650">
    <property type="entry name" value="Helicase_C-like"/>
</dbReference>
<dbReference type="Pfam" id="PF00271">
    <property type="entry name" value="Helicase_C"/>
    <property type="match status" value="1"/>
</dbReference>
<reference evidence="3 4" key="1">
    <citation type="submission" date="2019-04" db="EMBL/GenBank/DDBJ databases">
        <title>Herbidospora sp. NEAU-GS14.nov., a novel actinomycete isolated from soil.</title>
        <authorList>
            <person name="Han L."/>
        </authorList>
    </citation>
    <scope>NUCLEOTIDE SEQUENCE [LARGE SCALE GENOMIC DNA]</scope>
    <source>
        <strain evidence="3 4">NEAU-GS14</strain>
    </source>
</reference>
<dbReference type="EMBL" id="SZQA01000025">
    <property type="protein sequence ID" value="TKK85801.1"/>
    <property type="molecule type" value="Genomic_DNA"/>
</dbReference>
<proteinExistence type="predicted"/>
<dbReference type="OrthoDB" id="713315at2"/>
<feature type="region of interest" description="Disordered" evidence="1">
    <location>
        <begin position="61"/>
        <end position="81"/>
    </location>
</feature>
<accession>A0A4U3MA21</accession>
<protein>
    <submittedName>
        <fullName evidence="3">DNA helicase</fullName>
    </submittedName>
</protein>
<sequence>MPNHSEHYAFRSALAEQLRLDAIGPVGGPEEILKDSPVTTYAAGVLYPRRRDTVEVADEIGERDGDLAPETRVREDPPDTGVSLANDQAPSSMGLTFGVDPTVSPTITVTATAAMYAPFDTAGRPVRAQRAERRTTEEQDLRWHRRSLDLAPYHVDVLSPRQHTVELGPGLELRVRVRPVKDRAVSVTVALLNVTEVEKFDIRDASCVFQPEIRVSGAEGTLPFVERRVPVGADESEMRTNRLLYRYAPNFAVGHGCAADWDWTPPAPRDEALLRMEPAAVGEIRSEFVPAKEVLLTDSNPDIDNSALRMIDLAKGSDEEILTALRALVSGYRAWIAERAEESRLLGDVDFAEAAREQVRQCNTACARMDAGITTLRDNPMVMRAFRLANEAMANQRAQTGWIRNGRAGAPDNREGRWRPFQIAFLLLCLNGIDDPEHDDRGIADLLWFPTGGGKTEAYLGIIAFTVFLRRLRKGEEGGGVTAIMRYTLRLLTLQQFERAAALICAMEIIRSGNPRELGKETISIGMWVGAAATPNKLKDAAASLEKLRSGKELHKEDPVQLRFCPWCGTPMGPDEYVVDVAASNMRIFCANGDCAFHHELPVYVVDEKIYAVRPTLIIATVDKFAQIAWKPEVAALFNRDRPGTAPPELIVQDELHLISGPLGSLTGLYETAIDEAAERPKIVASTATIRRAKDQVKRLFNREVAQFPPAGLDARDSWFAVETPAKDKASRLYVGLLAPNTSQATLLVRAYGALLHHATHIEGEDSVRDAYWTLVGYFNSLRLLAAAELQVLDDVQDRLKVLAERHGITVRPRDHLTELTSRVKSSEIPKRLKDLERRHPDPEVFDAVLATNMISVGVDVSRLGLMAITGQPQTTAEYIQSSSRVGREHPGLVVMLYNANRSRDRSHYESFVSYHSALYRQVESTSVTPFSPRARDRALHAVLVGMARLLQPELRFNHAAASVLAHEHRIEELKDLIVARARAALEKDGTVDEVELAGVEKDLDELIADWITLADENDKLVYQAKARFKRSERRNPHEALLRSFTDDDLDYAWDTLWSLRDVDAESDLYLER</sequence>
<keyword evidence="3" id="KW-0547">Nucleotide-binding</keyword>
<evidence type="ECO:0000256" key="1">
    <source>
        <dbReference type="SAM" id="MobiDB-lite"/>
    </source>
</evidence>
<keyword evidence="3" id="KW-0378">Hydrolase</keyword>
<evidence type="ECO:0000313" key="4">
    <source>
        <dbReference type="Proteomes" id="UP000308705"/>
    </source>
</evidence>